<protein>
    <recommendedName>
        <fullName evidence="3">DUF4154 domain-containing protein</fullName>
    </recommendedName>
</protein>
<comment type="caution">
    <text evidence="1">The sequence shown here is derived from an EMBL/GenBank/DDBJ whole genome shotgun (WGS) entry which is preliminary data.</text>
</comment>
<sequence>MIKSSPSRQKAPDIIAVAVRRRVHACGVRLCGMVALAALGTLACVSPVRAELGLSDLQVMARVTGFLEPPLRGVVPFGIVYPAGSITGHGEGRRLLALLNDSLAAGAVVLRPEMITFDEAISGRFPVLLLTEAMAPQAPDLARSLRGSGVLTMSSAPTLVNDGLAVLAVRSHPRVEIFVSRKAAHSSGIFFANAFRMMIQER</sequence>
<name>A0ABS9WC47_9PROT</name>
<proteinExistence type="predicted"/>
<reference evidence="1 2" key="1">
    <citation type="submission" date="2022-03" db="EMBL/GenBank/DDBJ databases">
        <title>Complete genome analysis of Roseomonas KG 17.1 : a prolific producer of plant growth promoters.</title>
        <authorList>
            <person name="Saadouli I."/>
            <person name="Najjari A."/>
            <person name="Mosbah A."/>
            <person name="Ouzari H.I."/>
        </authorList>
    </citation>
    <scope>NUCLEOTIDE SEQUENCE [LARGE SCALE GENOMIC DNA]</scope>
    <source>
        <strain evidence="1 2">KG17-1</strain>
    </source>
</reference>
<evidence type="ECO:0000313" key="1">
    <source>
        <dbReference type="EMBL" id="MCI0756330.1"/>
    </source>
</evidence>
<gene>
    <name evidence="1" type="ORF">MON41_22065</name>
</gene>
<accession>A0ABS9WC47</accession>
<organism evidence="1 2">
    <name type="scientific">Teichococcus vastitatis</name>
    <dbReference type="NCBI Taxonomy" id="2307076"/>
    <lineage>
        <taxon>Bacteria</taxon>
        <taxon>Pseudomonadati</taxon>
        <taxon>Pseudomonadota</taxon>
        <taxon>Alphaproteobacteria</taxon>
        <taxon>Acetobacterales</taxon>
        <taxon>Roseomonadaceae</taxon>
        <taxon>Roseomonas</taxon>
    </lineage>
</organism>
<evidence type="ECO:0008006" key="3">
    <source>
        <dbReference type="Google" id="ProtNLM"/>
    </source>
</evidence>
<keyword evidence="2" id="KW-1185">Reference proteome</keyword>
<dbReference type="EMBL" id="JALBUU010000125">
    <property type="protein sequence ID" value="MCI0756330.1"/>
    <property type="molecule type" value="Genomic_DNA"/>
</dbReference>
<evidence type="ECO:0000313" key="2">
    <source>
        <dbReference type="Proteomes" id="UP001201985"/>
    </source>
</evidence>
<dbReference type="Proteomes" id="UP001201985">
    <property type="component" value="Unassembled WGS sequence"/>
</dbReference>